<gene>
    <name evidence="1" type="ORF">DFR79_11426</name>
</gene>
<evidence type="ECO:0000313" key="1">
    <source>
        <dbReference type="EMBL" id="TDO86454.1"/>
    </source>
</evidence>
<dbReference type="AlphaFoldDB" id="A0A4R6LMK7"/>
<organism evidence="1 2">
    <name type="scientific">Halanaerobium saccharolyticum</name>
    <dbReference type="NCBI Taxonomy" id="43595"/>
    <lineage>
        <taxon>Bacteria</taxon>
        <taxon>Bacillati</taxon>
        <taxon>Bacillota</taxon>
        <taxon>Clostridia</taxon>
        <taxon>Halanaerobiales</taxon>
        <taxon>Halanaerobiaceae</taxon>
        <taxon>Halanaerobium</taxon>
    </lineage>
</organism>
<comment type="caution">
    <text evidence="1">The sequence shown here is derived from an EMBL/GenBank/DDBJ whole genome shotgun (WGS) entry which is preliminary data.</text>
</comment>
<dbReference type="EMBL" id="SNWX01000014">
    <property type="protein sequence ID" value="TDO86454.1"/>
    <property type="molecule type" value="Genomic_DNA"/>
</dbReference>
<sequence length="45" mass="5418">MKMLSLLVGKFKISREFYKAVSSIKKDNYYNRNLNLILLTQQNMY</sequence>
<protein>
    <submittedName>
        <fullName evidence="1">Uncharacterized protein</fullName>
    </submittedName>
</protein>
<proteinExistence type="predicted"/>
<evidence type="ECO:0000313" key="2">
    <source>
        <dbReference type="Proteomes" id="UP000295064"/>
    </source>
</evidence>
<name>A0A4R6LMK7_9FIRM</name>
<accession>A0A4R6LMK7</accession>
<dbReference type="Proteomes" id="UP000295064">
    <property type="component" value="Unassembled WGS sequence"/>
</dbReference>
<reference evidence="1 2" key="1">
    <citation type="submission" date="2019-03" db="EMBL/GenBank/DDBJ databases">
        <title>Subsurface microbial communities from deep shales in Ohio and West Virginia, USA.</title>
        <authorList>
            <person name="Wrighton K."/>
        </authorList>
    </citation>
    <scope>NUCLEOTIDE SEQUENCE [LARGE SCALE GENOMIC DNA]</scope>
    <source>
        <strain evidence="1 2">MA284_T2</strain>
    </source>
</reference>